<dbReference type="InterPro" id="IPR011990">
    <property type="entry name" value="TPR-like_helical_dom_sf"/>
</dbReference>
<keyword evidence="2" id="KW-0472">Membrane</keyword>
<dbReference type="EMBL" id="CAOQHR010000002">
    <property type="protein sequence ID" value="CAI6313536.1"/>
    <property type="molecule type" value="Genomic_DNA"/>
</dbReference>
<organism evidence="3 4">
    <name type="scientific">Periconia digitata</name>
    <dbReference type="NCBI Taxonomy" id="1303443"/>
    <lineage>
        <taxon>Eukaryota</taxon>
        <taxon>Fungi</taxon>
        <taxon>Dikarya</taxon>
        <taxon>Ascomycota</taxon>
        <taxon>Pezizomycotina</taxon>
        <taxon>Dothideomycetes</taxon>
        <taxon>Pleosporomycetidae</taxon>
        <taxon>Pleosporales</taxon>
        <taxon>Massarineae</taxon>
        <taxon>Periconiaceae</taxon>
        <taxon>Periconia</taxon>
    </lineage>
</organism>
<proteinExistence type="predicted"/>
<keyword evidence="2" id="KW-1133">Transmembrane helix</keyword>
<dbReference type="AlphaFoldDB" id="A0A9W4U6I2"/>
<sequence length="442" mass="50172">MFARSAPRVSARASRFAQCEAEASSLTPRTYSKLSPRTAWRPNLVIQQSIIRRNASGASPSREFWKEQVRRNPVLFPFALISVAGLIGWSIWYIPWYYENVIIKPFQNYPDPVANKLRRAMFYTRKPNEDIFEAARYFREALIVARMEGLDAFGDHVMAIKYHSALVFERAQMYGEAIKVLEQMRIDCERWLEEESDKHWNDGNRARVLKNMIQATVKLGQLYDIKYVRETKNAEKRLVWAVETMLGELQRREKEGLKPGEGDFMNEAEIGPTLEALGTHYEMHDSHHLALPLFLRALDHCPPESCHSVILMNNIATCLAQQKLPPSPPPTHSKSKESTTPPSPVPTRAHFLAQAKTWANQAIARAATISSSTRDEECDTGCTAATHNLGEFAEMVGDFTEARKFYDEAGRIAYRAGFKQGSVHAKEGLKRVEKLEKAAKSA</sequence>
<dbReference type="OrthoDB" id="10050400at2759"/>
<dbReference type="GO" id="GO:0006515">
    <property type="term" value="P:protein quality control for misfolded or incompletely synthesized proteins"/>
    <property type="evidence" value="ECO:0007669"/>
    <property type="project" value="TreeGrafter"/>
</dbReference>
<dbReference type="GO" id="GO:0051787">
    <property type="term" value="F:misfolded protein binding"/>
    <property type="evidence" value="ECO:0007669"/>
    <property type="project" value="TreeGrafter"/>
</dbReference>
<evidence type="ECO:0000256" key="1">
    <source>
        <dbReference type="SAM" id="MobiDB-lite"/>
    </source>
</evidence>
<evidence type="ECO:0000313" key="4">
    <source>
        <dbReference type="Proteomes" id="UP001152607"/>
    </source>
</evidence>
<evidence type="ECO:0000313" key="3">
    <source>
        <dbReference type="EMBL" id="CAI6313536.1"/>
    </source>
</evidence>
<dbReference type="PANTHER" id="PTHR28142:SF1">
    <property type="entry name" value="MITOCHONDRIAL INNER MEMBRANE I-AAA PROTEASE SUPERCOMPLEX SUBUNIT MGR3-RELATED"/>
    <property type="match status" value="1"/>
</dbReference>
<keyword evidence="4" id="KW-1185">Reference proteome</keyword>
<keyword evidence="2" id="KW-0812">Transmembrane</keyword>
<name>A0A9W4U6I2_9PLEO</name>
<evidence type="ECO:0000256" key="2">
    <source>
        <dbReference type="SAM" id="Phobius"/>
    </source>
</evidence>
<dbReference type="GO" id="GO:0031942">
    <property type="term" value="C:i-AAA complex"/>
    <property type="evidence" value="ECO:0007669"/>
    <property type="project" value="TreeGrafter"/>
</dbReference>
<gene>
    <name evidence="3" type="ORF">PDIGIT_LOCUS3309</name>
</gene>
<feature type="region of interest" description="Disordered" evidence="1">
    <location>
        <begin position="322"/>
        <end position="346"/>
    </location>
</feature>
<dbReference type="Gene3D" id="1.25.40.10">
    <property type="entry name" value="Tetratricopeptide repeat domain"/>
    <property type="match status" value="1"/>
</dbReference>
<dbReference type="CDD" id="cd24145">
    <property type="entry name" value="Mgr3-like"/>
    <property type="match status" value="1"/>
</dbReference>
<comment type="caution">
    <text evidence="3">The sequence shown here is derived from an EMBL/GenBank/DDBJ whole genome shotgun (WGS) entry which is preliminary data.</text>
</comment>
<reference evidence="3" key="1">
    <citation type="submission" date="2023-01" db="EMBL/GenBank/DDBJ databases">
        <authorList>
            <person name="Van Ghelder C."/>
            <person name="Rancurel C."/>
        </authorList>
    </citation>
    <scope>NUCLEOTIDE SEQUENCE</scope>
    <source>
        <strain evidence="3">CNCM I-4278</strain>
    </source>
</reference>
<dbReference type="PANTHER" id="PTHR28142">
    <property type="entry name" value="MITOCHONDRIAL INNER MEMBRANE I-AAA PROTEASE SUPERCOMPLEX SUBUNIT MGR3-RELATED"/>
    <property type="match status" value="1"/>
</dbReference>
<dbReference type="InterPro" id="IPR040201">
    <property type="entry name" value="Mrg3-like"/>
</dbReference>
<feature type="transmembrane region" description="Helical" evidence="2">
    <location>
        <begin position="74"/>
        <end position="98"/>
    </location>
</feature>
<accession>A0A9W4U6I2</accession>
<dbReference type="SUPFAM" id="SSF48452">
    <property type="entry name" value="TPR-like"/>
    <property type="match status" value="1"/>
</dbReference>
<protein>
    <submittedName>
        <fullName evidence="3">Uncharacterized protein</fullName>
    </submittedName>
</protein>
<dbReference type="Proteomes" id="UP001152607">
    <property type="component" value="Unassembled WGS sequence"/>
</dbReference>